<keyword evidence="6 9" id="KW-0378">Hydrolase</keyword>
<evidence type="ECO:0000256" key="10">
    <source>
        <dbReference type="RuleBase" id="RU000594"/>
    </source>
</evidence>
<keyword evidence="2 9" id="KW-1003">Cell membrane</keyword>
<dbReference type="EC" id="3.4.23.36" evidence="9"/>
<keyword evidence="4 9" id="KW-0812">Transmembrane</keyword>
<dbReference type="GO" id="GO:0004190">
    <property type="term" value="F:aspartic-type endopeptidase activity"/>
    <property type="evidence" value="ECO:0007669"/>
    <property type="project" value="UniProtKB-UniRule"/>
</dbReference>
<evidence type="ECO:0000256" key="11">
    <source>
        <dbReference type="RuleBase" id="RU004181"/>
    </source>
</evidence>
<name>A0A0R1TW22_9LACO</name>
<keyword evidence="5 9" id="KW-0064">Aspartyl protease</keyword>
<evidence type="ECO:0000256" key="9">
    <source>
        <dbReference type="HAMAP-Rule" id="MF_00161"/>
    </source>
</evidence>
<dbReference type="NCBIfam" id="TIGR00077">
    <property type="entry name" value="lspA"/>
    <property type="match status" value="1"/>
</dbReference>
<keyword evidence="7 9" id="KW-1133">Transmembrane helix</keyword>
<comment type="catalytic activity">
    <reaction evidence="9 10">
        <text>Release of signal peptides from bacterial membrane prolipoproteins. Hydrolyzes -Xaa-Yaa-Zaa-|-(S,diacylglyceryl)Cys-, in which Xaa is hydrophobic (preferably Leu), and Yaa (Ala or Ser) and Zaa (Gly or Ala) have small, neutral side chains.</text>
        <dbReference type="EC" id="3.4.23.36"/>
    </reaction>
</comment>
<reference evidence="12 13" key="1">
    <citation type="journal article" date="2015" name="Genome Announc.">
        <title>Expanding the biotechnology potential of lactobacilli through comparative genomics of 213 strains and associated genera.</title>
        <authorList>
            <person name="Sun Z."/>
            <person name="Harris H.M."/>
            <person name="McCann A."/>
            <person name="Guo C."/>
            <person name="Argimon S."/>
            <person name="Zhang W."/>
            <person name="Yang X."/>
            <person name="Jeffery I.B."/>
            <person name="Cooney J.C."/>
            <person name="Kagawa T.F."/>
            <person name="Liu W."/>
            <person name="Song Y."/>
            <person name="Salvetti E."/>
            <person name="Wrobel A."/>
            <person name="Rasinkangas P."/>
            <person name="Parkhill J."/>
            <person name="Rea M.C."/>
            <person name="O'Sullivan O."/>
            <person name="Ritari J."/>
            <person name="Douillard F.P."/>
            <person name="Paul Ross R."/>
            <person name="Yang R."/>
            <person name="Briner A.E."/>
            <person name="Felis G.E."/>
            <person name="de Vos W.M."/>
            <person name="Barrangou R."/>
            <person name="Klaenhammer T.R."/>
            <person name="Caufield P.W."/>
            <person name="Cui Y."/>
            <person name="Zhang H."/>
            <person name="O'Toole P.W."/>
        </authorList>
    </citation>
    <scope>NUCLEOTIDE SEQUENCE [LARGE SCALE GENOMIC DNA]</scope>
    <source>
        <strain evidence="12 13">DSM 15945</strain>
    </source>
</reference>
<feature type="active site" evidence="9">
    <location>
        <position position="159"/>
    </location>
</feature>
<dbReference type="PRINTS" id="PR00781">
    <property type="entry name" value="LIPOSIGPTASE"/>
</dbReference>
<keyword evidence="3 9" id="KW-0645">Protease</keyword>
<evidence type="ECO:0000256" key="8">
    <source>
        <dbReference type="ARBA" id="ARBA00023136"/>
    </source>
</evidence>
<evidence type="ECO:0000256" key="2">
    <source>
        <dbReference type="ARBA" id="ARBA00022475"/>
    </source>
</evidence>
<dbReference type="HAMAP" id="MF_00161">
    <property type="entry name" value="LspA"/>
    <property type="match status" value="1"/>
</dbReference>
<evidence type="ECO:0000256" key="7">
    <source>
        <dbReference type="ARBA" id="ARBA00022989"/>
    </source>
</evidence>
<comment type="pathway">
    <text evidence="9">Protein modification; lipoprotein biosynthesis (signal peptide cleavage).</text>
</comment>
<dbReference type="AlphaFoldDB" id="A0A0R1TW22"/>
<evidence type="ECO:0000256" key="6">
    <source>
        <dbReference type="ARBA" id="ARBA00022801"/>
    </source>
</evidence>
<dbReference type="Pfam" id="PF01252">
    <property type="entry name" value="Peptidase_A8"/>
    <property type="match status" value="1"/>
</dbReference>
<keyword evidence="12" id="KW-0449">Lipoprotein</keyword>
<dbReference type="PATRIC" id="fig|1423783.4.peg.1663"/>
<evidence type="ECO:0000256" key="3">
    <source>
        <dbReference type="ARBA" id="ARBA00022670"/>
    </source>
</evidence>
<gene>
    <name evidence="9" type="primary">lspA</name>
    <name evidence="12" type="ORF">FC50_GL001620</name>
</gene>
<feature type="transmembrane region" description="Helical" evidence="9">
    <location>
        <begin position="24"/>
        <end position="46"/>
    </location>
</feature>
<evidence type="ECO:0000256" key="4">
    <source>
        <dbReference type="ARBA" id="ARBA00022692"/>
    </source>
</evidence>
<evidence type="ECO:0000256" key="1">
    <source>
        <dbReference type="ARBA" id="ARBA00006139"/>
    </source>
</evidence>
<keyword evidence="8 9" id="KW-0472">Membrane</keyword>
<comment type="function">
    <text evidence="9 10">This protein specifically catalyzes the removal of signal peptides from prolipoproteins.</text>
</comment>
<dbReference type="PANTHER" id="PTHR33695">
    <property type="entry name" value="LIPOPROTEIN SIGNAL PEPTIDASE"/>
    <property type="match status" value="1"/>
</dbReference>
<dbReference type="GO" id="GO:0006508">
    <property type="term" value="P:proteolysis"/>
    <property type="evidence" value="ECO:0007669"/>
    <property type="project" value="UniProtKB-KW"/>
</dbReference>
<dbReference type="PROSITE" id="PS00855">
    <property type="entry name" value="SPASE_II"/>
    <property type="match status" value="1"/>
</dbReference>
<keyword evidence="13" id="KW-1185">Reference proteome</keyword>
<proteinExistence type="inferred from homology"/>
<dbReference type="UniPathway" id="UPA00665"/>
<dbReference type="Proteomes" id="UP000051922">
    <property type="component" value="Unassembled WGS sequence"/>
</dbReference>
<feature type="active site" evidence="9">
    <location>
        <position position="143"/>
    </location>
</feature>
<sequence>MLQSLTAKVSRSGSPSGGFTAGTFYVFKGEVRLIIYAIIAIAMIAVDQLVKAWVVAHVAIGGYAALIPGVISITHIKNTGAAWSMFEGQQWFFYIVTVIALAVVVWLWRDSSHKPLYRTGLTLITAGALGNFIDRVHQHFVTDMFQLDFVNFPIFNVADMCLTVGVILVVVYVVLIDGREQRGRG</sequence>
<organism evidence="12 13">
    <name type="scientific">Lacticaseibacillus pantheris DSM 15945 = JCM 12539 = NBRC 106106</name>
    <dbReference type="NCBI Taxonomy" id="1423783"/>
    <lineage>
        <taxon>Bacteria</taxon>
        <taxon>Bacillati</taxon>
        <taxon>Bacillota</taxon>
        <taxon>Bacilli</taxon>
        <taxon>Lactobacillales</taxon>
        <taxon>Lactobacillaceae</taxon>
        <taxon>Lacticaseibacillus</taxon>
    </lineage>
</organism>
<comment type="caution">
    <text evidence="12">The sequence shown here is derived from an EMBL/GenBank/DDBJ whole genome shotgun (WGS) entry which is preliminary data.</text>
</comment>
<dbReference type="STRING" id="1423783.FC50_GL001620"/>
<feature type="transmembrane region" description="Helical" evidence="9">
    <location>
        <begin position="153"/>
        <end position="175"/>
    </location>
</feature>
<dbReference type="PANTHER" id="PTHR33695:SF1">
    <property type="entry name" value="LIPOPROTEIN SIGNAL PEPTIDASE"/>
    <property type="match status" value="1"/>
</dbReference>
<evidence type="ECO:0000313" key="12">
    <source>
        <dbReference type="EMBL" id="KRL85455.1"/>
    </source>
</evidence>
<dbReference type="EMBL" id="AZFJ01000052">
    <property type="protein sequence ID" value="KRL85455.1"/>
    <property type="molecule type" value="Genomic_DNA"/>
</dbReference>
<dbReference type="InterPro" id="IPR001872">
    <property type="entry name" value="Peptidase_A8"/>
</dbReference>
<feature type="transmembrane region" description="Helical" evidence="9">
    <location>
        <begin position="53"/>
        <end position="71"/>
    </location>
</feature>
<evidence type="ECO:0000256" key="5">
    <source>
        <dbReference type="ARBA" id="ARBA00022750"/>
    </source>
</evidence>
<accession>A0A0R1TW22</accession>
<comment type="subcellular location">
    <subcellularLocation>
        <location evidence="9">Cell membrane</location>
        <topology evidence="9">Multi-pass membrane protein</topology>
    </subcellularLocation>
</comment>
<feature type="transmembrane region" description="Helical" evidence="9">
    <location>
        <begin position="91"/>
        <end position="108"/>
    </location>
</feature>
<evidence type="ECO:0000313" key="13">
    <source>
        <dbReference type="Proteomes" id="UP000051922"/>
    </source>
</evidence>
<dbReference type="GO" id="GO:0005886">
    <property type="term" value="C:plasma membrane"/>
    <property type="evidence" value="ECO:0007669"/>
    <property type="project" value="UniProtKB-SubCell"/>
</dbReference>
<protein>
    <recommendedName>
        <fullName evidence="9">Lipoprotein signal peptidase</fullName>
        <ecNumber evidence="9">3.4.23.36</ecNumber>
    </recommendedName>
    <alternativeName>
        <fullName evidence="9">Prolipoprotein signal peptidase</fullName>
    </alternativeName>
    <alternativeName>
        <fullName evidence="9">Signal peptidase II</fullName>
        <shortName evidence="9">SPase II</shortName>
    </alternativeName>
</protein>
<feature type="transmembrane region" description="Helical" evidence="9">
    <location>
        <begin position="115"/>
        <end position="133"/>
    </location>
</feature>
<comment type="similarity">
    <text evidence="1 9 11">Belongs to the peptidase A8 family.</text>
</comment>